<dbReference type="InterPro" id="IPR050091">
    <property type="entry name" value="PKS_NRPS_Biosynth_Enz"/>
</dbReference>
<dbReference type="InterPro" id="IPR016035">
    <property type="entry name" value="Acyl_Trfase/lysoPLipase"/>
</dbReference>
<feature type="domain" description="Malonyl-CoA:ACP transacylase (MAT)" evidence="2">
    <location>
        <begin position="2"/>
        <end position="105"/>
    </location>
</feature>
<dbReference type="Proteomes" id="UP000282378">
    <property type="component" value="Unassembled WGS sequence"/>
</dbReference>
<feature type="non-terminal residue" evidence="3">
    <location>
        <position position="105"/>
    </location>
</feature>
<dbReference type="GO" id="GO:0004312">
    <property type="term" value="F:fatty acid synthase activity"/>
    <property type="evidence" value="ECO:0007669"/>
    <property type="project" value="TreeGrafter"/>
</dbReference>
<reference evidence="3 4" key="1">
    <citation type="submission" date="2018-08" db="EMBL/GenBank/DDBJ databases">
        <title>Recombination of ecologically and evolutionarily significant loci maintains genetic cohesion in the Pseudomonas syringae species complex.</title>
        <authorList>
            <person name="Dillon M."/>
            <person name="Thakur S."/>
            <person name="Almeida R.N.D."/>
            <person name="Weir B.S."/>
            <person name="Guttman D.S."/>
        </authorList>
    </citation>
    <scope>NUCLEOTIDE SEQUENCE [LARGE SCALE GENOMIC DNA]</scope>
    <source>
        <strain evidence="3 4">88_10</strain>
    </source>
</reference>
<keyword evidence="1" id="KW-0808">Transferase</keyword>
<dbReference type="SMART" id="SM00827">
    <property type="entry name" value="PKS_AT"/>
    <property type="match status" value="1"/>
</dbReference>
<evidence type="ECO:0000256" key="1">
    <source>
        <dbReference type="ARBA" id="ARBA00022679"/>
    </source>
</evidence>
<dbReference type="PANTHER" id="PTHR43775:SF51">
    <property type="entry name" value="INACTIVE PHENOLPHTHIOCEROL SYNTHESIS POLYKETIDE SYNTHASE TYPE I PKS1-RELATED"/>
    <property type="match status" value="1"/>
</dbReference>
<name>A0A3M2WXH1_PSEYM</name>
<dbReference type="Pfam" id="PF00698">
    <property type="entry name" value="Acyl_transf_1"/>
    <property type="match status" value="1"/>
</dbReference>
<feature type="non-terminal residue" evidence="3">
    <location>
        <position position="1"/>
    </location>
</feature>
<organism evidence="3 4">
    <name type="scientific">Pseudomonas syringae pv. maculicola</name>
    <dbReference type="NCBI Taxonomy" id="59511"/>
    <lineage>
        <taxon>Bacteria</taxon>
        <taxon>Pseudomonadati</taxon>
        <taxon>Pseudomonadota</taxon>
        <taxon>Gammaproteobacteria</taxon>
        <taxon>Pseudomonadales</taxon>
        <taxon>Pseudomonadaceae</taxon>
        <taxon>Pseudomonas</taxon>
    </lineage>
</organism>
<dbReference type="AlphaFoldDB" id="A0A3M2WXH1"/>
<evidence type="ECO:0000259" key="2">
    <source>
        <dbReference type="SMART" id="SM00827"/>
    </source>
</evidence>
<dbReference type="EMBL" id="RBNL01003202">
    <property type="protein sequence ID" value="RML56162.1"/>
    <property type="molecule type" value="Genomic_DNA"/>
</dbReference>
<comment type="caution">
    <text evidence="3">The sequence shown here is derived from an EMBL/GenBank/DDBJ whole genome shotgun (WGS) entry which is preliminary data.</text>
</comment>
<proteinExistence type="predicted"/>
<evidence type="ECO:0000313" key="3">
    <source>
        <dbReference type="EMBL" id="RML56162.1"/>
    </source>
</evidence>
<dbReference type="SUPFAM" id="SSF52151">
    <property type="entry name" value="FabD/lysophospholipase-like"/>
    <property type="match status" value="1"/>
</dbReference>
<evidence type="ECO:0000313" key="4">
    <source>
        <dbReference type="Proteomes" id="UP000282378"/>
    </source>
</evidence>
<dbReference type="GO" id="GO:0006633">
    <property type="term" value="P:fatty acid biosynthetic process"/>
    <property type="evidence" value="ECO:0007669"/>
    <property type="project" value="TreeGrafter"/>
</dbReference>
<dbReference type="SUPFAM" id="SSF55048">
    <property type="entry name" value="Probable ACP-binding domain of malonyl-CoA ACP transacylase"/>
    <property type="match status" value="1"/>
</dbReference>
<protein>
    <submittedName>
        <fullName evidence="3">Coronafacic acid polyketide synthetase II</fullName>
    </submittedName>
</protein>
<dbReference type="Gene3D" id="3.40.366.10">
    <property type="entry name" value="Malonyl-Coenzyme A Acyl Carrier Protein, domain 2"/>
    <property type="match status" value="1"/>
</dbReference>
<dbReference type="InterPro" id="IPR014043">
    <property type="entry name" value="Acyl_transferase_dom"/>
</dbReference>
<dbReference type="PANTHER" id="PTHR43775">
    <property type="entry name" value="FATTY ACID SYNTHASE"/>
    <property type="match status" value="1"/>
</dbReference>
<dbReference type="InterPro" id="IPR016036">
    <property type="entry name" value="Malonyl_transacylase_ACP-bd"/>
</dbReference>
<sequence length="105" mass="11228">ALADAAHFVAVRGRLMQAITHEGAMVAIEASEQDVRATLAGLEQSVAIAAVNAPTAVVISGDRSAVERLAADWQQRGHRTQMLRVSHAFHSPHLDGILAELRQTL</sequence>
<accession>A0A3M2WXH1</accession>
<gene>
    <name evidence="3" type="ORF">APX70_02109</name>
</gene>
<dbReference type="InterPro" id="IPR001227">
    <property type="entry name" value="Ac_transferase_dom_sf"/>
</dbReference>